<gene>
    <name evidence="2" type="ORF">SAMN05443547_2460</name>
</gene>
<evidence type="ECO:0000256" key="1">
    <source>
        <dbReference type="SAM" id="SignalP"/>
    </source>
</evidence>
<dbReference type="EMBL" id="FRYK01000005">
    <property type="protein sequence ID" value="SHO74077.1"/>
    <property type="molecule type" value="Genomic_DNA"/>
</dbReference>
<accession>A0A1M7ZZM1</accession>
<dbReference type="SUPFAM" id="SSF102588">
    <property type="entry name" value="LmbE-like"/>
    <property type="match status" value="1"/>
</dbReference>
<dbReference type="SUPFAM" id="SSF52317">
    <property type="entry name" value="Class I glutamine amidotransferase-like"/>
    <property type="match status" value="1"/>
</dbReference>
<dbReference type="RefSeq" id="WP_073584858.1">
    <property type="nucleotide sequence ID" value="NZ_CBCSEA010000018.1"/>
</dbReference>
<dbReference type="InterPro" id="IPR024078">
    <property type="entry name" value="LmbE-like_dom_sf"/>
</dbReference>
<name>A0A1M7ZZM1_9FLAO</name>
<protein>
    <submittedName>
        <fullName evidence="2">GlcNAc-PI de-N-acetylase</fullName>
    </submittedName>
</protein>
<dbReference type="Proteomes" id="UP000184611">
    <property type="component" value="Unassembled WGS sequence"/>
</dbReference>
<dbReference type="InterPro" id="IPR029062">
    <property type="entry name" value="Class_I_gatase-like"/>
</dbReference>
<feature type="chain" id="PRO_5012816880" evidence="1">
    <location>
        <begin position="20"/>
        <end position="815"/>
    </location>
</feature>
<dbReference type="InterPro" id="IPR003737">
    <property type="entry name" value="GlcNAc_PI_deacetylase-related"/>
</dbReference>
<dbReference type="OrthoDB" id="9759749at2"/>
<keyword evidence="1" id="KW-0732">Signal</keyword>
<reference evidence="3" key="1">
    <citation type="submission" date="2016-12" db="EMBL/GenBank/DDBJ databases">
        <authorList>
            <person name="Varghese N."/>
            <person name="Submissions S."/>
        </authorList>
    </citation>
    <scope>NUCLEOTIDE SEQUENCE [LARGE SCALE GENOMIC DNA]</scope>
    <source>
        <strain evidence="3">DSM 18830</strain>
    </source>
</reference>
<evidence type="ECO:0000313" key="3">
    <source>
        <dbReference type="Proteomes" id="UP000184611"/>
    </source>
</evidence>
<dbReference type="Pfam" id="PF02585">
    <property type="entry name" value="PIG-L"/>
    <property type="match status" value="1"/>
</dbReference>
<keyword evidence="3" id="KW-1185">Reference proteome</keyword>
<sequence>MNRNFTSVFIFFITLFAFAQAPQKLNSVEIYEQVQKLNFLGKVLYVAAHPDDENTKLITYFSNHYHAQTAYLSLTRGDGGQNLIGTELREKLGAIRTQELLAARKIDGGEQFFTRANDFGFSKEPNETFAIWNKEEVMEDVIQVMETFRPDIVVNRFAHNTPGTTHGHHTASALLSLEAYDLIKYQPKRIFFNTSWWFYGSEEAFNAADKSKLLTINSNVYYPLKGKSNNEIAALSRSQHKCQGFGTIGTRGDETEYLELLRGDLPSSTNLFEGIDTSWNRVKGGSEIGKILYEIEKNFNFGNPAVHIPSFLQAYDLIQKLEDTHWKEIKTKQLLKIIEACSGLYLEAVADTETITKDSKFNLQLEVINRSSSDVKLISVNALHIKNETLNKSLKNNEKLSFQFKEVVVGDAVDYSNLFWLKEQQTEGMYQVSDKSIRILPEISTSFPVIFTLEIEGRTLEFVKNICYKFNNPDDGETYVPFTILPEFTSTIEPKVMIFNATQPKEITVQVKAHKANASGTLTLAIPQDWKIEPKEIPFTIAGKNEERKFSFKVYPTKPEITTKIVAQITTSNESVLDKELVTIQYPHIPKQTILVTSAAKAVKLDIATKGKNIGYIMGAGDEVDKNLVHLGFQVTHLNPNDITAENLKSFDAVILGIRAFNVVDELKFKNKILFDYVFQGGNVIVQYNTTNNLITKEIAPYNLKLSRDRVTDENAKVTFLSPNHKVLNQPNKISEKDFTGWVQEQGLYYPNEWSSEFIPILASNDEGETPKKGGLLIAKHGKGNYIYTGLSFFRELPEGVSGAYRLLANLIALE</sequence>
<dbReference type="Gene3D" id="3.40.50.10320">
    <property type="entry name" value="LmbE-like"/>
    <property type="match status" value="1"/>
</dbReference>
<feature type="signal peptide" evidence="1">
    <location>
        <begin position="1"/>
        <end position="19"/>
    </location>
</feature>
<evidence type="ECO:0000313" key="2">
    <source>
        <dbReference type="EMBL" id="SHO74077.1"/>
    </source>
</evidence>
<dbReference type="STRING" id="416016.SAMN05443547_2460"/>
<organism evidence="2 3">
    <name type="scientific">Flavobacterium cucumis</name>
    <dbReference type="NCBI Taxonomy" id="416016"/>
    <lineage>
        <taxon>Bacteria</taxon>
        <taxon>Pseudomonadati</taxon>
        <taxon>Bacteroidota</taxon>
        <taxon>Flavobacteriia</taxon>
        <taxon>Flavobacteriales</taxon>
        <taxon>Flavobacteriaceae</taxon>
        <taxon>Flavobacterium</taxon>
    </lineage>
</organism>
<proteinExistence type="predicted"/>
<dbReference type="AlphaFoldDB" id="A0A1M7ZZM1"/>